<evidence type="ECO:0000256" key="5">
    <source>
        <dbReference type="ARBA" id="ARBA00022598"/>
    </source>
</evidence>
<dbReference type="STRING" id="887062.HGR_01126"/>
<dbReference type="InterPro" id="IPR036565">
    <property type="entry name" value="Mur-like_cat_sf"/>
</dbReference>
<evidence type="ECO:0000256" key="8">
    <source>
        <dbReference type="ARBA" id="ARBA00022840"/>
    </source>
</evidence>
<dbReference type="SUPFAM" id="SSF51984">
    <property type="entry name" value="MurCD N-terminal domain"/>
    <property type="match status" value="1"/>
</dbReference>
<dbReference type="GO" id="GO:0051301">
    <property type="term" value="P:cell division"/>
    <property type="evidence" value="ECO:0007669"/>
    <property type="project" value="UniProtKB-KW"/>
</dbReference>
<dbReference type="Pfam" id="PF08245">
    <property type="entry name" value="Mur_ligase_M"/>
    <property type="match status" value="1"/>
</dbReference>
<keyword evidence="19" id="KW-1185">Reference proteome</keyword>
<gene>
    <name evidence="14 18" type="primary">murC</name>
    <name evidence="18" type="ORF">HGR_01126</name>
</gene>
<dbReference type="GO" id="GO:0009252">
    <property type="term" value="P:peptidoglycan biosynthetic process"/>
    <property type="evidence" value="ECO:0007669"/>
    <property type="project" value="UniProtKB-UniRule"/>
</dbReference>
<dbReference type="FunFam" id="3.40.1190.10:FF:000001">
    <property type="entry name" value="UDP-N-acetylmuramate--L-alanine ligase"/>
    <property type="match status" value="1"/>
</dbReference>
<proteinExistence type="inferred from homology"/>
<dbReference type="InterPro" id="IPR004101">
    <property type="entry name" value="Mur_ligase_C"/>
</dbReference>
<evidence type="ECO:0000259" key="15">
    <source>
        <dbReference type="Pfam" id="PF01225"/>
    </source>
</evidence>
<dbReference type="SUPFAM" id="SSF53244">
    <property type="entry name" value="MurD-like peptide ligases, peptide-binding domain"/>
    <property type="match status" value="1"/>
</dbReference>
<keyword evidence="12 14" id="KW-0961">Cell wall biogenesis/degradation</keyword>
<comment type="function">
    <text evidence="14">Cell wall formation.</text>
</comment>
<dbReference type="InterPro" id="IPR036615">
    <property type="entry name" value="Mur_ligase_C_dom_sf"/>
</dbReference>
<keyword evidence="6 14" id="KW-0132">Cell division</keyword>
<keyword evidence="5 14" id="KW-0436">Ligase</keyword>
<dbReference type="NCBIfam" id="TIGR01082">
    <property type="entry name" value="murC"/>
    <property type="match status" value="1"/>
</dbReference>
<dbReference type="EMBL" id="AEGR01000014">
    <property type="protein sequence ID" value="EGI78475.1"/>
    <property type="molecule type" value="Genomic_DNA"/>
</dbReference>
<keyword evidence="7 14" id="KW-0547">Nucleotide-binding</keyword>
<dbReference type="UniPathway" id="UPA00219"/>
<name>F3KP74_9BURK</name>
<dbReference type="AlphaFoldDB" id="F3KP74"/>
<feature type="binding site" evidence="14">
    <location>
        <begin position="112"/>
        <end position="118"/>
    </location>
    <ligand>
        <name>ATP</name>
        <dbReference type="ChEBI" id="CHEBI:30616"/>
    </ligand>
</feature>
<dbReference type="GO" id="GO:0005524">
    <property type="term" value="F:ATP binding"/>
    <property type="evidence" value="ECO:0007669"/>
    <property type="project" value="UniProtKB-UniRule"/>
</dbReference>
<reference evidence="18 19" key="1">
    <citation type="journal article" date="2011" name="EMBO J.">
        <title>Structural diversity of bacterial flagellar motors.</title>
        <authorList>
            <person name="Chen S."/>
            <person name="Beeby M."/>
            <person name="Murphy G.E."/>
            <person name="Leadbetter J.R."/>
            <person name="Hendrixson D.R."/>
            <person name="Briegel A."/>
            <person name="Li Z."/>
            <person name="Shi J."/>
            <person name="Tocheva E.I."/>
            <person name="Muller A."/>
            <person name="Dobro M.J."/>
            <person name="Jensen G.J."/>
        </authorList>
    </citation>
    <scope>NUCLEOTIDE SEQUENCE [LARGE SCALE GENOMIC DNA]</scope>
    <source>
        <strain evidence="18 19">ATCC 19624</strain>
    </source>
</reference>
<evidence type="ECO:0000256" key="10">
    <source>
        <dbReference type="ARBA" id="ARBA00022984"/>
    </source>
</evidence>
<evidence type="ECO:0000256" key="9">
    <source>
        <dbReference type="ARBA" id="ARBA00022960"/>
    </source>
</evidence>
<protein>
    <recommendedName>
        <fullName evidence="3 14">UDP-N-acetylmuramate--L-alanine ligase</fullName>
        <ecNumber evidence="3 14">6.3.2.8</ecNumber>
    </recommendedName>
    <alternativeName>
        <fullName evidence="14">UDP-N-acetylmuramoyl-L-alanine synthetase</fullName>
    </alternativeName>
</protein>
<dbReference type="PANTHER" id="PTHR43445:SF3">
    <property type="entry name" value="UDP-N-ACETYLMURAMATE--L-ALANINE LIGASE"/>
    <property type="match status" value="1"/>
</dbReference>
<dbReference type="PANTHER" id="PTHR43445">
    <property type="entry name" value="UDP-N-ACETYLMURAMATE--L-ALANINE LIGASE-RELATED"/>
    <property type="match status" value="1"/>
</dbReference>
<dbReference type="eggNOG" id="COG0773">
    <property type="taxonomic scope" value="Bacteria"/>
</dbReference>
<feature type="domain" description="Mur ligase N-terminal catalytic" evidence="15">
    <location>
        <begin position="8"/>
        <end position="105"/>
    </location>
</feature>
<organism evidence="18 19">
    <name type="scientific">Hylemonella gracilis ATCC 19624</name>
    <dbReference type="NCBI Taxonomy" id="887062"/>
    <lineage>
        <taxon>Bacteria</taxon>
        <taxon>Pseudomonadati</taxon>
        <taxon>Pseudomonadota</taxon>
        <taxon>Betaproteobacteria</taxon>
        <taxon>Burkholderiales</taxon>
        <taxon>Comamonadaceae</taxon>
        <taxon>Hylemonella</taxon>
    </lineage>
</organism>
<dbReference type="Gene3D" id="3.90.190.20">
    <property type="entry name" value="Mur ligase, C-terminal domain"/>
    <property type="match status" value="1"/>
</dbReference>
<evidence type="ECO:0000259" key="17">
    <source>
        <dbReference type="Pfam" id="PF08245"/>
    </source>
</evidence>
<evidence type="ECO:0000256" key="1">
    <source>
        <dbReference type="ARBA" id="ARBA00004496"/>
    </source>
</evidence>
<evidence type="ECO:0000313" key="18">
    <source>
        <dbReference type="EMBL" id="EGI78475.1"/>
    </source>
</evidence>
<evidence type="ECO:0000256" key="2">
    <source>
        <dbReference type="ARBA" id="ARBA00004752"/>
    </source>
</evidence>
<evidence type="ECO:0000256" key="12">
    <source>
        <dbReference type="ARBA" id="ARBA00023316"/>
    </source>
</evidence>
<feature type="domain" description="Mur ligase central" evidence="17">
    <location>
        <begin position="110"/>
        <end position="293"/>
    </location>
</feature>
<dbReference type="SUPFAM" id="SSF53623">
    <property type="entry name" value="MurD-like peptide ligases, catalytic domain"/>
    <property type="match status" value="1"/>
</dbReference>
<sequence>MKHAIKQIHFVGVGGAGMSGIAEVLHNLGYTISGSDLSDSATLRRLAGLGIRTFVGHAAQHVADADAVVTSTAVKADNPEVLAARDKHIPIVPRAVMLAELMRLKRGIAIAGTHGKTTTTSLVASVLAEAGLDPTFVIGGRLNSAGANARLGQGEFIVVEADESDASFLNLLPVLSVVTNIDADHMETYGHDFGRLKQAFVDFLHRMPFYGTAILCTDDPAVREVADTVNCPITSYGFGDNAQVRAVNVRAVGGQMHFTAQRRNGVVLPDLEVVLNLAGRHNVLNALSAIAVAAELEIPDVALLKALAEFKGVGRRFQRYGEIPAKGGGTFTLIDDYGHHPVEMAATLSAARGAFPGQRLVLAFQPHRYTRTRDCFEDFVKVIGESADAVLLAEVYAAGESPIVAADGRSLTRALRVAAKVEPVFVDDIAAMPQTILDLARAGDVVMCMGAGSIGGVPAKVVELGGASVPGLVEKVK</sequence>
<dbReference type="HAMAP" id="MF_00046">
    <property type="entry name" value="MurC"/>
    <property type="match status" value="1"/>
</dbReference>
<dbReference type="GO" id="GO:0071555">
    <property type="term" value="P:cell wall organization"/>
    <property type="evidence" value="ECO:0007669"/>
    <property type="project" value="UniProtKB-KW"/>
</dbReference>
<dbReference type="Gene3D" id="3.40.50.720">
    <property type="entry name" value="NAD(P)-binding Rossmann-like Domain"/>
    <property type="match status" value="1"/>
</dbReference>
<comment type="similarity">
    <text evidence="14">Belongs to the MurCDEF family.</text>
</comment>
<keyword evidence="9 14" id="KW-0133">Cell shape</keyword>
<comment type="caution">
    <text evidence="18">The sequence shown here is derived from an EMBL/GenBank/DDBJ whole genome shotgun (WGS) entry which is preliminary data.</text>
</comment>
<accession>F3KP74</accession>
<evidence type="ECO:0000256" key="3">
    <source>
        <dbReference type="ARBA" id="ARBA00012211"/>
    </source>
</evidence>
<dbReference type="InterPro" id="IPR005758">
    <property type="entry name" value="UDP-N-AcMur_Ala_ligase_MurC"/>
</dbReference>
<dbReference type="Proteomes" id="UP000016368">
    <property type="component" value="Unassembled WGS sequence"/>
</dbReference>
<evidence type="ECO:0000313" key="19">
    <source>
        <dbReference type="Proteomes" id="UP000016368"/>
    </source>
</evidence>
<evidence type="ECO:0000256" key="11">
    <source>
        <dbReference type="ARBA" id="ARBA00023306"/>
    </source>
</evidence>
<dbReference type="Gene3D" id="3.40.1190.10">
    <property type="entry name" value="Mur-like, catalytic domain"/>
    <property type="match status" value="1"/>
</dbReference>
<dbReference type="GO" id="GO:0008763">
    <property type="term" value="F:UDP-N-acetylmuramate-L-alanine ligase activity"/>
    <property type="evidence" value="ECO:0007669"/>
    <property type="project" value="UniProtKB-UniRule"/>
</dbReference>
<feature type="domain" description="Mur ligase C-terminal" evidence="16">
    <location>
        <begin position="315"/>
        <end position="452"/>
    </location>
</feature>
<evidence type="ECO:0000256" key="7">
    <source>
        <dbReference type="ARBA" id="ARBA00022741"/>
    </source>
</evidence>
<keyword evidence="11 14" id="KW-0131">Cell cycle</keyword>
<dbReference type="Pfam" id="PF02875">
    <property type="entry name" value="Mur_ligase_C"/>
    <property type="match status" value="1"/>
</dbReference>
<evidence type="ECO:0000256" key="4">
    <source>
        <dbReference type="ARBA" id="ARBA00022490"/>
    </source>
</evidence>
<keyword evidence="4 14" id="KW-0963">Cytoplasm</keyword>
<dbReference type="InterPro" id="IPR050061">
    <property type="entry name" value="MurCDEF_pg_biosynth"/>
</dbReference>
<comment type="subcellular location">
    <subcellularLocation>
        <location evidence="1 14">Cytoplasm</location>
    </subcellularLocation>
</comment>
<dbReference type="OrthoDB" id="9804126at2"/>
<dbReference type="GO" id="GO:0005737">
    <property type="term" value="C:cytoplasm"/>
    <property type="evidence" value="ECO:0007669"/>
    <property type="project" value="UniProtKB-SubCell"/>
</dbReference>
<comment type="catalytic activity">
    <reaction evidence="13 14">
        <text>UDP-N-acetyl-alpha-D-muramate + L-alanine + ATP = UDP-N-acetyl-alpha-D-muramoyl-L-alanine + ADP + phosphate + H(+)</text>
        <dbReference type="Rhea" id="RHEA:23372"/>
        <dbReference type="ChEBI" id="CHEBI:15378"/>
        <dbReference type="ChEBI" id="CHEBI:30616"/>
        <dbReference type="ChEBI" id="CHEBI:43474"/>
        <dbReference type="ChEBI" id="CHEBI:57972"/>
        <dbReference type="ChEBI" id="CHEBI:70757"/>
        <dbReference type="ChEBI" id="CHEBI:83898"/>
        <dbReference type="ChEBI" id="CHEBI:456216"/>
        <dbReference type="EC" id="6.3.2.8"/>
    </reaction>
</comment>
<keyword evidence="8 14" id="KW-0067">ATP-binding</keyword>
<evidence type="ECO:0000259" key="16">
    <source>
        <dbReference type="Pfam" id="PF02875"/>
    </source>
</evidence>
<evidence type="ECO:0000256" key="14">
    <source>
        <dbReference type="HAMAP-Rule" id="MF_00046"/>
    </source>
</evidence>
<dbReference type="InterPro" id="IPR000713">
    <property type="entry name" value="Mur_ligase_N"/>
</dbReference>
<evidence type="ECO:0000256" key="6">
    <source>
        <dbReference type="ARBA" id="ARBA00022618"/>
    </source>
</evidence>
<dbReference type="RefSeq" id="WP_006296194.1">
    <property type="nucleotide sequence ID" value="NZ_AEGR01000014.1"/>
</dbReference>
<dbReference type="Pfam" id="PF01225">
    <property type="entry name" value="Mur_ligase"/>
    <property type="match status" value="1"/>
</dbReference>
<keyword evidence="10 14" id="KW-0573">Peptidoglycan synthesis</keyword>
<dbReference type="EC" id="6.3.2.8" evidence="3 14"/>
<evidence type="ECO:0000256" key="13">
    <source>
        <dbReference type="ARBA" id="ARBA00047833"/>
    </source>
</evidence>
<comment type="pathway">
    <text evidence="2 14">Cell wall biogenesis; peptidoglycan biosynthesis.</text>
</comment>
<dbReference type="InterPro" id="IPR013221">
    <property type="entry name" value="Mur_ligase_cen"/>
</dbReference>
<dbReference type="GO" id="GO:0008360">
    <property type="term" value="P:regulation of cell shape"/>
    <property type="evidence" value="ECO:0007669"/>
    <property type="project" value="UniProtKB-KW"/>
</dbReference>